<evidence type="ECO:0000313" key="2">
    <source>
        <dbReference type="EMBL" id="SFH79904.1"/>
    </source>
</evidence>
<sequence length="100" mass="10202">MGLLTALREWIGGLLGSGPEEPDDAADGEAAGSEPEGPDDDRLDPGAVKETRSAATDDAVDKLREVRRTGSSEAADDDEEPIDPSAGDAPTDPGAGDGKR</sequence>
<feature type="region of interest" description="Disordered" evidence="1">
    <location>
        <begin position="13"/>
        <end position="100"/>
    </location>
</feature>
<dbReference type="EMBL" id="FOPZ01000039">
    <property type="protein sequence ID" value="SFH79904.1"/>
    <property type="molecule type" value="Genomic_DNA"/>
</dbReference>
<reference evidence="2 3" key="1">
    <citation type="submission" date="2016-10" db="EMBL/GenBank/DDBJ databases">
        <authorList>
            <person name="Varghese N."/>
            <person name="Submissions S."/>
        </authorList>
    </citation>
    <scope>NUCLEOTIDE SEQUENCE [LARGE SCALE GENOMIC DNA]</scope>
    <source>
        <strain evidence="2 3">CGMCC 1.6377</strain>
    </source>
</reference>
<dbReference type="RefSeq" id="WP_149785724.1">
    <property type="nucleotide sequence ID" value="NZ_BAAADP010000005.1"/>
</dbReference>
<accession>A0A1I3CZH3</accession>
<proteinExistence type="predicted"/>
<gene>
    <name evidence="2" type="ORF">SAMN04488066_1394</name>
</gene>
<feature type="compositionally biased region" description="Low complexity" evidence="1">
    <location>
        <begin position="83"/>
        <end position="94"/>
    </location>
</feature>
<dbReference type="AlphaFoldDB" id="A0A1I3CZH3"/>
<feature type="compositionally biased region" description="Basic and acidic residues" evidence="1">
    <location>
        <begin position="43"/>
        <end position="52"/>
    </location>
</feature>
<organism evidence="2 3">
    <name type="scientific">Halorubrum aquaticum</name>
    <dbReference type="NCBI Taxonomy" id="387340"/>
    <lineage>
        <taxon>Archaea</taxon>
        <taxon>Methanobacteriati</taxon>
        <taxon>Methanobacteriota</taxon>
        <taxon>Stenosarchaea group</taxon>
        <taxon>Halobacteria</taxon>
        <taxon>Halobacteriales</taxon>
        <taxon>Haloferacaceae</taxon>
        <taxon>Halorubrum</taxon>
    </lineage>
</organism>
<feature type="compositionally biased region" description="Basic and acidic residues" evidence="1">
    <location>
        <begin position="59"/>
        <end position="70"/>
    </location>
</feature>
<keyword evidence="3" id="KW-1185">Reference proteome</keyword>
<dbReference type="Proteomes" id="UP000323537">
    <property type="component" value="Unassembled WGS sequence"/>
</dbReference>
<name>A0A1I3CZH3_9EURY</name>
<protein>
    <submittedName>
        <fullName evidence="2">Uncharacterized protein</fullName>
    </submittedName>
</protein>
<evidence type="ECO:0000313" key="3">
    <source>
        <dbReference type="Proteomes" id="UP000323537"/>
    </source>
</evidence>
<evidence type="ECO:0000256" key="1">
    <source>
        <dbReference type="SAM" id="MobiDB-lite"/>
    </source>
</evidence>
<dbReference type="OrthoDB" id="331582at2157"/>